<dbReference type="AlphaFoldDB" id="A0A6J1Q4W2"/>
<dbReference type="Proteomes" id="UP000504618">
    <property type="component" value="Unplaced"/>
</dbReference>
<feature type="compositionally biased region" description="Basic and acidic residues" evidence="1">
    <location>
        <begin position="98"/>
        <end position="112"/>
    </location>
</feature>
<reference evidence="3" key="1">
    <citation type="submission" date="2025-08" db="UniProtKB">
        <authorList>
            <consortium name="RefSeq"/>
        </authorList>
    </citation>
    <scope>IDENTIFICATION</scope>
    <source>
        <tissue evidence="3">Whole body</tissue>
    </source>
</reference>
<proteinExistence type="predicted"/>
<feature type="region of interest" description="Disordered" evidence="1">
    <location>
        <begin position="137"/>
        <end position="160"/>
    </location>
</feature>
<accession>A0A6J1Q4W2</accession>
<evidence type="ECO:0000313" key="3">
    <source>
        <dbReference type="RefSeq" id="XP_024877229.1"/>
    </source>
</evidence>
<protein>
    <submittedName>
        <fullName evidence="3">Uncharacterized protein LOC112458052</fullName>
    </submittedName>
</protein>
<dbReference type="GeneID" id="112458052"/>
<evidence type="ECO:0000256" key="1">
    <source>
        <dbReference type="SAM" id="MobiDB-lite"/>
    </source>
</evidence>
<evidence type="ECO:0000313" key="2">
    <source>
        <dbReference type="Proteomes" id="UP000504618"/>
    </source>
</evidence>
<sequence length="225" mass="25999">MQNKNYGNLYTPDYCQTRCTSLRNQYNREKRIIDSQYKSGSGASTHKPFAFYTQLSFLDNYIKRRRTCSNIKPNKASTSTSSLELSTKIPKFSSNEVFDTKEKSSHSMHETEDNNFNGENNKENILEDTRETHVTHKHNIDKDSPSVVLHTKPKSKKSKVDETKELDNMFTSVSQKIMNVLDNKRENNNEDEAFAQFIVAHLTNLPQSEKNIRKKMITDALFSSL</sequence>
<feature type="region of interest" description="Disordered" evidence="1">
    <location>
        <begin position="98"/>
        <end position="121"/>
    </location>
</feature>
<keyword evidence="2" id="KW-1185">Reference proteome</keyword>
<dbReference type="OrthoDB" id="7552270at2759"/>
<gene>
    <name evidence="3" type="primary">LOC112458052</name>
</gene>
<name>A0A6J1Q4W2_9HYME</name>
<organism evidence="2 3">
    <name type="scientific">Temnothorax curvispinosus</name>
    <dbReference type="NCBI Taxonomy" id="300111"/>
    <lineage>
        <taxon>Eukaryota</taxon>
        <taxon>Metazoa</taxon>
        <taxon>Ecdysozoa</taxon>
        <taxon>Arthropoda</taxon>
        <taxon>Hexapoda</taxon>
        <taxon>Insecta</taxon>
        <taxon>Pterygota</taxon>
        <taxon>Neoptera</taxon>
        <taxon>Endopterygota</taxon>
        <taxon>Hymenoptera</taxon>
        <taxon>Apocrita</taxon>
        <taxon>Aculeata</taxon>
        <taxon>Formicoidea</taxon>
        <taxon>Formicidae</taxon>
        <taxon>Myrmicinae</taxon>
        <taxon>Temnothorax</taxon>
    </lineage>
</organism>
<dbReference type="RefSeq" id="XP_024877229.1">
    <property type="nucleotide sequence ID" value="XM_025021461.1"/>
</dbReference>